<dbReference type="EMBL" id="JBBNAF010000009">
    <property type="protein sequence ID" value="KAK9114574.1"/>
    <property type="molecule type" value="Genomic_DNA"/>
</dbReference>
<organism evidence="1 2">
    <name type="scientific">Stephania yunnanensis</name>
    <dbReference type="NCBI Taxonomy" id="152371"/>
    <lineage>
        <taxon>Eukaryota</taxon>
        <taxon>Viridiplantae</taxon>
        <taxon>Streptophyta</taxon>
        <taxon>Embryophyta</taxon>
        <taxon>Tracheophyta</taxon>
        <taxon>Spermatophyta</taxon>
        <taxon>Magnoliopsida</taxon>
        <taxon>Ranunculales</taxon>
        <taxon>Menispermaceae</taxon>
        <taxon>Menispermoideae</taxon>
        <taxon>Cissampelideae</taxon>
        <taxon>Stephania</taxon>
    </lineage>
</organism>
<accession>A0AAP0IFI3</accession>
<proteinExistence type="predicted"/>
<gene>
    <name evidence="1" type="ORF">Syun_021371</name>
</gene>
<name>A0AAP0IFI3_9MAGN</name>
<evidence type="ECO:0000313" key="2">
    <source>
        <dbReference type="Proteomes" id="UP001420932"/>
    </source>
</evidence>
<protein>
    <submittedName>
        <fullName evidence="1">Uncharacterized protein</fullName>
    </submittedName>
</protein>
<sequence>MRPVFQSPPSYPEKKNLSSPFFSLVKSPTRISIHFLSRQVLHVHLALALLPVRLLHI</sequence>
<reference evidence="1 2" key="1">
    <citation type="submission" date="2024-01" db="EMBL/GenBank/DDBJ databases">
        <title>Genome assemblies of Stephania.</title>
        <authorList>
            <person name="Yang L."/>
        </authorList>
    </citation>
    <scope>NUCLEOTIDE SEQUENCE [LARGE SCALE GENOMIC DNA]</scope>
    <source>
        <strain evidence="1">YNDBR</strain>
        <tissue evidence="1">Leaf</tissue>
    </source>
</reference>
<dbReference type="Proteomes" id="UP001420932">
    <property type="component" value="Unassembled WGS sequence"/>
</dbReference>
<evidence type="ECO:0000313" key="1">
    <source>
        <dbReference type="EMBL" id="KAK9114574.1"/>
    </source>
</evidence>
<keyword evidence="2" id="KW-1185">Reference proteome</keyword>
<comment type="caution">
    <text evidence="1">The sequence shown here is derived from an EMBL/GenBank/DDBJ whole genome shotgun (WGS) entry which is preliminary data.</text>
</comment>
<dbReference type="AlphaFoldDB" id="A0AAP0IFI3"/>